<evidence type="ECO:0000259" key="1">
    <source>
        <dbReference type="Pfam" id="PF20151"/>
    </source>
</evidence>
<dbReference type="EMBL" id="JARJCM010000148">
    <property type="protein sequence ID" value="KAJ7025840.1"/>
    <property type="molecule type" value="Genomic_DNA"/>
</dbReference>
<sequence length="93" mass="10646">MSVTKEAWQITIENEVHLVGITLLVYDHLITLDTEIRCLWNRRKFASAYSFFLIRYLGLASNIPTALFRFAHFPCLGLSVNRLEAVAFRDGGN</sequence>
<reference evidence="2" key="1">
    <citation type="submission" date="2023-03" db="EMBL/GenBank/DDBJ databases">
        <title>Massive genome expansion in bonnet fungi (Mycena s.s.) driven by repeated elements and novel gene families across ecological guilds.</title>
        <authorList>
            <consortium name="Lawrence Berkeley National Laboratory"/>
            <person name="Harder C.B."/>
            <person name="Miyauchi S."/>
            <person name="Viragh M."/>
            <person name="Kuo A."/>
            <person name="Thoen E."/>
            <person name="Andreopoulos B."/>
            <person name="Lu D."/>
            <person name="Skrede I."/>
            <person name="Drula E."/>
            <person name="Henrissat B."/>
            <person name="Morin E."/>
            <person name="Kohler A."/>
            <person name="Barry K."/>
            <person name="LaButti K."/>
            <person name="Morin E."/>
            <person name="Salamov A."/>
            <person name="Lipzen A."/>
            <person name="Mereny Z."/>
            <person name="Hegedus B."/>
            <person name="Baldrian P."/>
            <person name="Stursova M."/>
            <person name="Weitz H."/>
            <person name="Taylor A."/>
            <person name="Grigoriev I.V."/>
            <person name="Nagy L.G."/>
            <person name="Martin F."/>
            <person name="Kauserud H."/>
        </authorList>
    </citation>
    <scope>NUCLEOTIDE SEQUENCE</scope>
    <source>
        <strain evidence="2">CBHHK200</strain>
    </source>
</reference>
<protein>
    <recommendedName>
        <fullName evidence="1">DUF6533 domain-containing protein</fullName>
    </recommendedName>
</protein>
<evidence type="ECO:0000313" key="3">
    <source>
        <dbReference type="Proteomes" id="UP001218188"/>
    </source>
</evidence>
<dbReference type="InterPro" id="IPR045340">
    <property type="entry name" value="DUF6533"/>
</dbReference>
<organism evidence="2 3">
    <name type="scientific">Mycena alexandri</name>
    <dbReference type="NCBI Taxonomy" id="1745969"/>
    <lineage>
        <taxon>Eukaryota</taxon>
        <taxon>Fungi</taxon>
        <taxon>Dikarya</taxon>
        <taxon>Basidiomycota</taxon>
        <taxon>Agaricomycotina</taxon>
        <taxon>Agaricomycetes</taxon>
        <taxon>Agaricomycetidae</taxon>
        <taxon>Agaricales</taxon>
        <taxon>Marasmiineae</taxon>
        <taxon>Mycenaceae</taxon>
        <taxon>Mycena</taxon>
    </lineage>
</organism>
<dbReference type="Proteomes" id="UP001218188">
    <property type="component" value="Unassembled WGS sequence"/>
</dbReference>
<dbReference type="Pfam" id="PF20151">
    <property type="entry name" value="DUF6533"/>
    <property type="match status" value="1"/>
</dbReference>
<keyword evidence="3" id="KW-1185">Reference proteome</keyword>
<proteinExistence type="predicted"/>
<accession>A0AAD6SGU5</accession>
<feature type="domain" description="DUF6533" evidence="1">
    <location>
        <begin position="17"/>
        <end position="60"/>
    </location>
</feature>
<name>A0AAD6SGU5_9AGAR</name>
<gene>
    <name evidence="2" type="ORF">C8F04DRAFT_127253</name>
</gene>
<evidence type="ECO:0000313" key="2">
    <source>
        <dbReference type="EMBL" id="KAJ7025840.1"/>
    </source>
</evidence>
<comment type="caution">
    <text evidence="2">The sequence shown here is derived from an EMBL/GenBank/DDBJ whole genome shotgun (WGS) entry which is preliminary data.</text>
</comment>
<dbReference type="AlphaFoldDB" id="A0AAD6SGU5"/>